<evidence type="ECO:0000313" key="2">
    <source>
        <dbReference type="EMBL" id="OMH79178.1"/>
    </source>
</evidence>
<dbReference type="Proteomes" id="UP000188320">
    <property type="component" value="Unassembled WGS sequence"/>
</dbReference>
<keyword evidence="3" id="KW-1185">Reference proteome</keyword>
<comment type="caution">
    <text evidence="2">The sequence shown here is derived from an EMBL/GenBank/DDBJ whole genome shotgun (WGS) entry which is preliminary data.</text>
</comment>
<evidence type="ECO:0000313" key="3">
    <source>
        <dbReference type="Proteomes" id="UP000188320"/>
    </source>
</evidence>
<sequence length="84" mass="9474">MPRRRTCSSTLIWVCIFPLFPHFESKAMKPSSEITMAIIRNIIPSAVLPKVVLNILQCATFGAPLSLQISFNWVHVQTYAAKSR</sequence>
<feature type="signal peptide" evidence="1">
    <location>
        <begin position="1"/>
        <end position="27"/>
    </location>
</feature>
<name>A0A1R1PE36_ZANCU</name>
<dbReference type="AlphaFoldDB" id="A0A1R1PE36"/>
<proteinExistence type="predicted"/>
<accession>A0A1R1PE36</accession>
<evidence type="ECO:0000256" key="1">
    <source>
        <dbReference type="SAM" id="SignalP"/>
    </source>
</evidence>
<gene>
    <name evidence="2" type="ORF">AX774_g7421</name>
</gene>
<reference evidence="3" key="1">
    <citation type="submission" date="2017-01" db="EMBL/GenBank/DDBJ databases">
        <authorList>
            <person name="Wang Y."/>
            <person name="White M."/>
            <person name="Kvist S."/>
            <person name="Moncalvo J.-M."/>
        </authorList>
    </citation>
    <scope>NUCLEOTIDE SEQUENCE [LARGE SCALE GENOMIC DNA]</scope>
    <source>
        <strain evidence="3">COL-18-3</strain>
    </source>
</reference>
<organism evidence="2 3">
    <name type="scientific">Zancudomyces culisetae</name>
    <name type="common">Gut fungus</name>
    <name type="synonym">Smittium culisetae</name>
    <dbReference type="NCBI Taxonomy" id="1213189"/>
    <lineage>
        <taxon>Eukaryota</taxon>
        <taxon>Fungi</taxon>
        <taxon>Fungi incertae sedis</taxon>
        <taxon>Zoopagomycota</taxon>
        <taxon>Kickxellomycotina</taxon>
        <taxon>Harpellomycetes</taxon>
        <taxon>Harpellales</taxon>
        <taxon>Legeriomycetaceae</taxon>
        <taxon>Zancudomyces</taxon>
    </lineage>
</organism>
<dbReference type="EMBL" id="LSSK01001642">
    <property type="protein sequence ID" value="OMH79178.1"/>
    <property type="molecule type" value="Genomic_DNA"/>
</dbReference>
<protein>
    <recommendedName>
        <fullName evidence="4">Secreted protein</fullName>
    </recommendedName>
</protein>
<keyword evidence="1" id="KW-0732">Signal</keyword>
<evidence type="ECO:0008006" key="4">
    <source>
        <dbReference type="Google" id="ProtNLM"/>
    </source>
</evidence>
<feature type="chain" id="PRO_5012390315" description="Secreted protein" evidence="1">
    <location>
        <begin position="28"/>
        <end position="84"/>
    </location>
</feature>